<dbReference type="GO" id="GO:0008270">
    <property type="term" value="F:zinc ion binding"/>
    <property type="evidence" value="ECO:0007669"/>
    <property type="project" value="UniProtKB-KW"/>
</dbReference>
<evidence type="ECO:0000256" key="1">
    <source>
        <dbReference type="PROSITE-ProRule" id="PRU00042"/>
    </source>
</evidence>
<evidence type="ECO:0000313" key="4">
    <source>
        <dbReference type="EMBL" id="KAF8794218.1"/>
    </source>
</evidence>
<reference evidence="4" key="1">
    <citation type="journal article" date="2020" name="bioRxiv">
        <title>Chromosome-level reference genome of the European wasp spider Argiope bruennichi: a resource for studies on range expansion and evolutionary adaptation.</title>
        <authorList>
            <person name="Sheffer M.M."/>
            <person name="Hoppe A."/>
            <person name="Krehenwinkel H."/>
            <person name="Uhl G."/>
            <person name="Kuss A.W."/>
            <person name="Jensen L."/>
            <person name="Jensen C."/>
            <person name="Gillespie R.G."/>
            <person name="Hoff K.J."/>
            <person name="Prost S."/>
        </authorList>
    </citation>
    <scope>NUCLEOTIDE SEQUENCE</scope>
</reference>
<dbReference type="Proteomes" id="UP000807504">
    <property type="component" value="Unassembled WGS sequence"/>
</dbReference>
<dbReference type="EMBL" id="JABXBU010000002">
    <property type="protein sequence ID" value="KAF8794218.1"/>
    <property type="molecule type" value="Genomic_DNA"/>
</dbReference>
<keyword evidence="1" id="KW-0479">Metal-binding</keyword>
<evidence type="ECO:0000259" key="3">
    <source>
        <dbReference type="PROSITE" id="PS50157"/>
    </source>
</evidence>
<protein>
    <recommendedName>
        <fullName evidence="3">C2H2-type domain-containing protein</fullName>
    </recommendedName>
</protein>
<comment type="caution">
    <text evidence="4">The sequence shown here is derived from an EMBL/GenBank/DDBJ whole genome shotgun (WGS) entry which is preliminary data.</text>
</comment>
<feature type="compositionally biased region" description="Polar residues" evidence="2">
    <location>
        <begin position="74"/>
        <end position="93"/>
    </location>
</feature>
<feature type="region of interest" description="Disordered" evidence="2">
    <location>
        <begin position="55"/>
        <end position="93"/>
    </location>
</feature>
<accession>A0A8T0FVI4</accession>
<keyword evidence="1" id="KW-0862">Zinc</keyword>
<dbReference type="PROSITE" id="PS00028">
    <property type="entry name" value="ZINC_FINGER_C2H2_1"/>
    <property type="match status" value="1"/>
</dbReference>
<evidence type="ECO:0000313" key="5">
    <source>
        <dbReference type="Proteomes" id="UP000807504"/>
    </source>
</evidence>
<keyword evidence="5" id="KW-1185">Reference proteome</keyword>
<name>A0A8T0FVI4_ARGBR</name>
<dbReference type="PROSITE" id="PS50157">
    <property type="entry name" value="ZINC_FINGER_C2H2_2"/>
    <property type="match status" value="1"/>
</dbReference>
<organism evidence="4 5">
    <name type="scientific">Argiope bruennichi</name>
    <name type="common">Wasp spider</name>
    <name type="synonym">Aranea bruennichi</name>
    <dbReference type="NCBI Taxonomy" id="94029"/>
    <lineage>
        <taxon>Eukaryota</taxon>
        <taxon>Metazoa</taxon>
        <taxon>Ecdysozoa</taxon>
        <taxon>Arthropoda</taxon>
        <taxon>Chelicerata</taxon>
        <taxon>Arachnida</taxon>
        <taxon>Araneae</taxon>
        <taxon>Araneomorphae</taxon>
        <taxon>Entelegynae</taxon>
        <taxon>Araneoidea</taxon>
        <taxon>Araneidae</taxon>
        <taxon>Argiope</taxon>
    </lineage>
</organism>
<dbReference type="InterPro" id="IPR013087">
    <property type="entry name" value="Znf_C2H2_type"/>
</dbReference>
<dbReference type="AlphaFoldDB" id="A0A8T0FVI4"/>
<dbReference type="Gene3D" id="3.30.160.60">
    <property type="entry name" value="Classic Zinc Finger"/>
    <property type="match status" value="1"/>
</dbReference>
<feature type="domain" description="C2H2-type" evidence="3">
    <location>
        <begin position="35"/>
        <end position="62"/>
    </location>
</feature>
<sequence length="252" mass="29330">MMMKRILLSSLCEKRFNLKSNVKKQERIIHRTKSHECVKCKMTFTSICNLKRHSELHDDDRRRKRQRQNSSSQPDPSSLQTDGATPSRPVSRSRSAFNAFETIKIYPSAAVLKDLELFLLECESETIEIIERRTREERGTKFYLGAKIRFVRNVIETELEFCESYFRSKCVTFLLNEPAEEKVKHGFEKIKTSCEEFGDRDSGWVIDEILFLEVNTCLYHPLSASTCIPLSPFIAKKMVVINIRNSDAKCFL</sequence>
<proteinExistence type="predicted"/>
<evidence type="ECO:0000256" key="2">
    <source>
        <dbReference type="SAM" id="MobiDB-lite"/>
    </source>
</evidence>
<dbReference type="InterPro" id="IPR036236">
    <property type="entry name" value="Znf_C2H2_sf"/>
</dbReference>
<reference evidence="4" key="2">
    <citation type="submission" date="2020-06" db="EMBL/GenBank/DDBJ databases">
        <authorList>
            <person name="Sheffer M."/>
        </authorList>
    </citation>
    <scope>NUCLEOTIDE SEQUENCE</scope>
</reference>
<dbReference type="SUPFAM" id="SSF57667">
    <property type="entry name" value="beta-beta-alpha zinc fingers"/>
    <property type="match status" value="1"/>
</dbReference>
<keyword evidence="1" id="KW-0863">Zinc-finger</keyword>
<gene>
    <name evidence="4" type="ORF">HNY73_002219</name>
</gene>